<dbReference type="Pfam" id="PF00627">
    <property type="entry name" value="UBA"/>
    <property type="match status" value="1"/>
</dbReference>
<feature type="region of interest" description="Disordered" evidence="1">
    <location>
        <begin position="228"/>
        <end position="252"/>
    </location>
</feature>
<dbReference type="Gene3D" id="1.10.8.10">
    <property type="entry name" value="DNA helicase RuvA subunit, C-terminal domain"/>
    <property type="match status" value="1"/>
</dbReference>
<feature type="domain" description="UBA" evidence="2">
    <location>
        <begin position="600"/>
        <end position="641"/>
    </location>
</feature>
<dbReference type="EMBL" id="JAAAUY010000743">
    <property type="protein sequence ID" value="KAF9326728.1"/>
    <property type="molecule type" value="Genomic_DNA"/>
</dbReference>
<organism evidence="3 4">
    <name type="scientific">Podila minutissima</name>
    <dbReference type="NCBI Taxonomy" id="64525"/>
    <lineage>
        <taxon>Eukaryota</taxon>
        <taxon>Fungi</taxon>
        <taxon>Fungi incertae sedis</taxon>
        <taxon>Mucoromycota</taxon>
        <taxon>Mortierellomycotina</taxon>
        <taxon>Mortierellomycetes</taxon>
        <taxon>Mortierellales</taxon>
        <taxon>Mortierellaceae</taxon>
        <taxon>Podila</taxon>
    </lineage>
</organism>
<feature type="compositionally biased region" description="Low complexity" evidence="1">
    <location>
        <begin position="387"/>
        <end position="413"/>
    </location>
</feature>
<feature type="region of interest" description="Disordered" evidence="1">
    <location>
        <begin position="384"/>
        <end position="603"/>
    </location>
</feature>
<evidence type="ECO:0000313" key="4">
    <source>
        <dbReference type="Proteomes" id="UP000696485"/>
    </source>
</evidence>
<protein>
    <recommendedName>
        <fullName evidence="2">UBA domain-containing protein</fullName>
    </recommendedName>
</protein>
<gene>
    <name evidence="3" type="ORF">BG006_009880</name>
</gene>
<dbReference type="InterPro" id="IPR015940">
    <property type="entry name" value="UBA"/>
</dbReference>
<evidence type="ECO:0000313" key="3">
    <source>
        <dbReference type="EMBL" id="KAF9326728.1"/>
    </source>
</evidence>
<name>A0A9P5SDW5_9FUNG</name>
<proteinExistence type="predicted"/>
<feature type="region of interest" description="Disordered" evidence="1">
    <location>
        <begin position="141"/>
        <end position="200"/>
    </location>
</feature>
<dbReference type="PROSITE" id="PS50030">
    <property type="entry name" value="UBA"/>
    <property type="match status" value="1"/>
</dbReference>
<sequence>MAHHHASTYHDVKNVPMIVSPLFKVPTPISPPYDMHPLPDDITHRRYHDFALEHKIVTAYQCMVAEESAAMEAKENAYRAYSEERQARLKQERISRARKIAPGFLDNEDRRILTPTLATAQVIPPRNLFSSNNKTTNQFDFSEFETNDGSSDNSSSVPVVKDDEVSSHPGARHDQQQRDSPSRNVCLSPTPEDVLDATNDGVEEEVIVQAVPLSELTGMLRESCLEDDSALNSTPRPWTGHDTASEKSTLPTFNTRLDYREFEQGLGPPDPWDTPVDDLTALKDVISQQMGQNNGTSHSAQHDPSLQNRPFSQKLQQQPSALQQQHQPTYPYQQTHASSQSYQADTTLQHGQYIYGTNNVSRPSAGTGQQYNLSPIPVPAYVDQKQQHQGLSSTSQQHQQHPQHPQHQQQQQQQHRHSTGGMGAHPSTGLTASQQHARFGNASPSPPPLPPPPRAMTSSPSGTGAGTPTLAVSRPPLPARPGRPTDLDSQSISSSAPDHVTVSVTERSMTPPRPPLPPPPAPLSSSPSTSSSGLSTTAGLRPALKPKPHKEFATTEGMNGLSSGGGGAAATDMNRSMSGNSSGGISGSEDVQQQAAHLAPPQANALIEQLASMGFTREQSREALEKYDYDPTKALNHLLDWG</sequence>
<dbReference type="SMART" id="SM00165">
    <property type="entry name" value="UBA"/>
    <property type="match status" value="1"/>
</dbReference>
<keyword evidence="4" id="KW-1185">Reference proteome</keyword>
<comment type="caution">
    <text evidence="3">The sequence shown here is derived from an EMBL/GenBank/DDBJ whole genome shotgun (WGS) entry which is preliminary data.</text>
</comment>
<feature type="compositionally biased region" description="Polar residues" evidence="1">
    <location>
        <begin position="147"/>
        <end position="157"/>
    </location>
</feature>
<dbReference type="AlphaFoldDB" id="A0A9P5SDW5"/>
<feature type="compositionally biased region" description="Pro residues" evidence="1">
    <location>
        <begin position="444"/>
        <end position="454"/>
    </location>
</feature>
<evidence type="ECO:0000256" key="1">
    <source>
        <dbReference type="SAM" id="MobiDB-lite"/>
    </source>
</evidence>
<feature type="compositionally biased region" description="Polar residues" evidence="1">
    <location>
        <begin position="487"/>
        <end position="508"/>
    </location>
</feature>
<feature type="compositionally biased region" description="Basic and acidic residues" evidence="1">
    <location>
        <begin position="160"/>
        <end position="181"/>
    </location>
</feature>
<feature type="region of interest" description="Disordered" evidence="1">
    <location>
        <begin position="291"/>
        <end position="342"/>
    </location>
</feature>
<feature type="compositionally biased region" description="Pro residues" evidence="1">
    <location>
        <begin position="511"/>
        <end position="522"/>
    </location>
</feature>
<evidence type="ECO:0000259" key="2">
    <source>
        <dbReference type="PROSITE" id="PS50030"/>
    </source>
</evidence>
<accession>A0A9P5SDW5</accession>
<reference evidence="3" key="1">
    <citation type="journal article" date="2020" name="Fungal Divers.">
        <title>Resolving the Mortierellaceae phylogeny through synthesis of multi-gene phylogenetics and phylogenomics.</title>
        <authorList>
            <person name="Vandepol N."/>
            <person name="Liber J."/>
            <person name="Desiro A."/>
            <person name="Na H."/>
            <person name="Kennedy M."/>
            <person name="Barry K."/>
            <person name="Grigoriev I.V."/>
            <person name="Miller A.N."/>
            <person name="O'Donnell K."/>
            <person name="Stajich J.E."/>
            <person name="Bonito G."/>
        </authorList>
    </citation>
    <scope>NUCLEOTIDE SEQUENCE</scope>
    <source>
        <strain evidence="3">NVP1</strain>
    </source>
</reference>
<feature type="compositionally biased region" description="Polar residues" evidence="1">
    <location>
        <begin position="291"/>
        <end position="311"/>
    </location>
</feature>
<dbReference type="InterPro" id="IPR009060">
    <property type="entry name" value="UBA-like_sf"/>
</dbReference>
<dbReference type="Proteomes" id="UP000696485">
    <property type="component" value="Unassembled WGS sequence"/>
</dbReference>
<feature type="compositionally biased region" description="Low complexity" evidence="1">
    <location>
        <begin position="592"/>
        <end position="603"/>
    </location>
</feature>
<feature type="compositionally biased region" description="Low complexity" evidence="1">
    <location>
        <begin position="523"/>
        <end position="541"/>
    </location>
</feature>
<dbReference type="SUPFAM" id="SSF46934">
    <property type="entry name" value="UBA-like"/>
    <property type="match status" value="1"/>
</dbReference>
<feature type="compositionally biased region" description="Low complexity" evidence="1">
    <location>
        <begin position="312"/>
        <end position="336"/>
    </location>
</feature>